<sequence>MTLPKAILRKIAPVATLLFASPAFATITASGTFNGPPHALNFVASVSIDKAFLGAKLYLVMQHGPNVFLLTRDRGFVLYTGGEIPEYKTINQTEDIIPLLNWNVSALPDAAIHVGYGVDGWDMVNNGRYKTVNITPPSSGPLPTVPNPYAANSGEYQCIDRSYNPMPGPVSAWINADTAVVDTSRLSGTQSTHFNVRFGPKFGIVAREPEPHRAYYNGMDTYPQKIVLVDPTLKGNYPLVIIYQRERYGATTIYWCKK</sequence>
<dbReference type="AlphaFoldDB" id="A0A7X0PLF7"/>
<evidence type="ECO:0000313" key="2">
    <source>
        <dbReference type="EMBL" id="MBB6564115.1"/>
    </source>
</evidence>
<feature type="signal peptide" evidence="1">
    <location>
        <begin position="1"/>
        <end position="25"/>
    </location>
</feature>
<accession>A0A7X0PLF7</accession>
<proteinExistence type="predicted"/>
<comment type="caution">
    <text evidence="2">The sequence shown here is derived from an EMBL/GenBank/DDBJ whole genome shotgun (WGS) entry which is preliminary data.</text>
</comment>
<keyword evidence="1" id="KW-0732">Signal</keyword>
<dbReference type="EMBL" id="JACHLK010000029">
    <property type="protein sequence ID" value="MBB6564115.1"/>
    <property type="molecule type" value="Genomic_DNA"/>
</dbReference>
<gene>
    <name evidence="2" type="ORF">HNP48_006841</name>
</gene>
<evidence type="ECO:0000256" key="1">
    <source>
        <dbReference type="SAM" id="SignalP"/>
    </source>
</evidence>
<organism evidence="2 3">
    <name type="scientific">Acidovorax soli</name>
    <dbReference type="NCBI Taxonomy" id="592050"/>
    <lineage>
        <taxon>Bacteria</taxon>
        <taxon>Pseudomonadati</taxon>
        <taxon>Pseudomonadota</taxon>
        <taxon>Betaproteobacteria</taxon>
        <taxon>Burkholderiales</taxon>
        <taxon>Comamonadaceae</taxon>
        <taxon>Acidovorax</taxon>
    </lineage>
</organism>
<name>A0A7X0PLF7_9BURK</name>
<keyword evidence="3" id="KW-1185">Reference proteome</keyword>
<dbReference type="Proteomes" id="UP000575083">
    <property type="component" value="Unassembled WGS sequence"/>
</dbReference>
<protein>
    <submittedName>
        <fullName evidence="2">Uncharacterized protein</fullName>
    </submittedName>
</protein>
<evidence type="ECO:0000313" key="3">
    <source>
        <dbReference type="Proteomes" id="UP000575083"/>
    </source>
</evidence>
<reference evidence="2 3" key="1">
    <citation type="submission" date="2020-08" db="EMBL/GenBank/DDBJ databases">
        <title>Functional genomics of gut bacteria from endangered species of beetles.</title>
        <authorList>
            <person name="Carlos-Shanley C."/>
        </authorList>
    </citation>
    <scope>NUCLEOTIDE SEQUENCE [LARGE SCALE GENOMIC DNA]</scope>
    <source>
        <strain evidence="2 3">S00198</strain>
    </source>
</reference>
<feature type="chain" id="PRO_5031512693" evidence="1">
    <location>
        <begin position="26"/>
        <end position="258"/>
    </location>
</feature>
<dbReference type="RefSeq" id="WP_184865814.1">
    <property type="nucleotide sequence ID" value="NZ_JACHLK010000029.1"/>
</dbReference>